<accession>A0AAV4PGB9</accession>
<sequence length="175" mass="18655">MLSILRRQLQAIDDDPTLEPIEKARRKQSIYRSNDSSLSHLSGSLKTMSPLATSFYPAADTVESVVGNALDDLSIDDINVEASLNRELINDSVGVNNSLSGMSGSSLLGASAPVNIPCSGDIPNRGLPSLSPPVTSPLGSLSHSLQLGSSSLTDHSLDKAAAAAFLWTFWFFYKF</sequence>
<evidence type="ECO:0000313" key="3">
    <source>
        <dbReference type="Proteomes" id="UP001054945"/>
    </source>
</evidence>
<proteinExistence type="predicted"/>
<gene>
    <name evidence="2" type="primary">UNK</name>
    <name evidence="2" type="ORF">CEXT_437011</name>
</gene>
<name>A0AAV4PGB9_CAEEX</name>
<keyword evidence="3" id="KW-1185">Reference proteome</keyword>
<evidence type="ECO:0000313" key="2">
    <source>
        <dbReference type="EMBL" id="GIX96205.1"/>
    </source>
</evidence>
<comment type="caution">
    <text evidence="2">The sequence shown here is derived from an EMBL/GenBank/DDBJ whole genome shotgun (WGS) entry which is preliminary data.</text>
</comment>
<dbReference type="Proteomes" id="UP001054945">
    <property type="component" value="Unassembled WGS sequence"/>
</dbReference>
<dbReference type="AlphaFoldDB" id="A0AAV4PGB9"/>
<feature type="region of interest" description="Disordered" evidence="1">
    <location>
        <begin position="19"/>
        <end position="39"/>
    </location>
</feature>
<organism evidence="2 3">
    <name type="scientific">Caerostris extrusa</name>
    <name type="common">Bark spider</name>
    <name type="synonym">Caerostris bankana</name>
    <dbReference type="NCBI Taxonomy" id="172846"/>
    <lineage>
        <taxon>Eukaryota</taxon>
        <taxon>Metazoa</taxon>
        <taxon>Ecdysozoa</taxon>
        <taxon>Arthropoda</taxon>
        <taxon>Chelicerata</taxon>
        <taxon>Arachnida</taxon>
        <taxon>Araneae</taxon>
        <taxon>Araneomorphae</taxon>
        <taxon>Entelegynae</taxon>
        <taxon>Araneoidea</taxon>
        <taxon>Araneidae</taxon>
        <taxon>Caerostris</taxon>
    </lineage>
</organism>
<reference evidence="2 3" key="1">
    <citation type="submission" date="2021-06" db="EMBL/GenBank/DDBJ databases">
        <title>Caerostris extrusa draft genome.</title>
        <authorList>
            <person name="Kono N."/>
            <person name="Arakawa K."/>
        </authorList>
    </citation>
    <scope>NUCLEOTIDE SEQUENCE [LARGE SCALE GENOMIC DNA]</scope>
</reference>
<protein>
    <submittedName>
        <fullName evidence="2">RING finger protein unkempt</fullName>
    </submittedName>
</protein>
<evidence type="ECO:0000256" key="1">
    <source>
        <dbReference type="SAM" id="MobiDB-lite"/>
    </source>
</evidence>
<dbReference type="EMBL" id="BPLR01004618">
    <property type="protein sequence ID" value="GIX96205.1"/>
    <property type="molecule type" value="Genomic_DNA"/>
</dbReference>